<keyword evidence="7" id="KW-0378">Hydrolase</keyword>
<evidence type="ECO:0000256" key="11">
    <source>
        <dbReference type="ARBA" id="ARBA00023242"/>
    </source>
</evidence>
<dbReference type="InterPro" id="IPR051029">
    <property type="entry name" value="mRNA_Capping_Enz/RNA_Phosphat"/>
</dbReference>
<dbReference type="GO" id="GO:0005524">
    <property type="term" value="F:ATP binding"/>
    <property type="evidence" value="ECO:0007669"/>
    <property type="project" value="InterPro"/>
</dbReference>
<keyword evidence="8" id="KW-0904">Protein phosphatase</keyword>
<evidence type="ECO:0000256" key="2">
    <source>
        <dbReference type="ARBA" id="ARBA00012475"/>
    </source>
</evidence>
<keyword evidence="6" id="KW-0547">Nucleotide-binding</keyword>
<dbReference type="InterPro" id="IPR000340">
    <property type="entry name" value="Dual-sp_phosphatase_cat-dom"/>
</dbReference>
<sequence length="771" mass="90015">MDLNLNASPLPEEDDEEAFVELEHEHEHEHEREPEEEVVEAQGGGRYREQEREDVYEAEEEERVESGVETLRREREERKQRMKRERRDDDQERVAKIMKVESRPNEKLPEGSHAFVAELRDQDEFGRRSRVEAYSIVLEPQVAMYFQDYNSMFLVGMVIDLTNTMRYYKISEWKNNGIRHQKIACKGRDAVPDSMSVNTFVYEVSKFMQSNKQKKQSKYVLVHCTHGFNRTGYMIVNYLVRTQGMSVKEAVERFAAARPPGIYKPDYIDALFRCYNERKPESVICPPTPEWKNQVVDLNGNGIEDEDDDGDILAALQEVEVEHGIMTNDDVLGDEIPFGQQLELQRLCCQALGIQTQGSSFFPGSQPVSLDRAHIQLLRQRYYYATWKADGTRYMMLITREGCYLIDRKFSFRRVQLRFPIRGVQPGSPECHHFTLLDGEMIIDTVPETGEQQRRYLVYDLMMVNGQSKIKQPFHERWKLIDTEIIQPRTNDIKSNRHYRYDMEAFRVRRKNFWMLSAVGKLLRDFIPTLSHEADGLIFQGWDDPYVPRTHDGLLKWKYAHMNSVDFLFEVGEGNRQSMCLMDKGKNRKLEGAHVTFPDGQDPSSLSGKIIECSWNPKEQCWEYMRVRPDKPTPNGWQTYMKVMRSIEDNITENVVLDEITEIICLPMYAERIRHEQKMQQRQQAVQAQAQGQAQAARRRFASQRTLKKAVNVRSCLSVVPMSTVALCKKMKHRPFEARGFMVTIGETWGGDKEALVVTEEEEAGRQETQR</sequence>
<reference evidence="15 16" key="1">
    <citation type="journal article" date="2021" name="Nat. Plants">
        <title>The Taxus genome provides insights into paclitaxel biosynthesis.</title>
        <authorList>
            <person name="Xiong X."/>
            <person name="Gou J."/>
            <person name="Liao Q."/>
            <person name="Li Y."/>
            <person name="Zhou Q."/>
            <person name="Bi G."/>
            <person name="Li C."/>
            <person name="Du R."/>
            <person name="Wang X."/>
            <person name="Sun T."/>
            <person name="Guo L."/>
            <person name="Liang H."/>
            <person name="Lu P."/>
            <person name="Wu Y."/>
            <person name="Zhang Z."/>
            <person name="Ro D.K."/>
            <person name="Shang Y."/>
            <person name="Huang S."/>
            <person name="Yan J."/>
        </authorList>
    </citation>
    <scope>NUCLEOTIDE SEQUENCE [LARGE SCALE GENOMIC DNA]</scope>
    <source>
        <strain evidence="15">Ta-2019</strain>
    </source>
</reference>
<dbReference type="GO" id="GO:0004721">
    <property type="term" value="F:phosphoprotein phosphatase activity"/>
    <property type="evidence" value="ECO:0007669"/>
    <property type="project" value="UniProtKB-KW"/>
</dbReference>
<evidence type="ECO:0000256" key="3">
    <source>
        <dbReference type="ARBA" id="ARBA00022664"/>
    </source>
</evidence>
<dbReference type="CDD" id="cd07895">
    <property type="entry name" value="Adenylation_mRNA_capping"/>
    <property type="match status" value="1"/>
</dbReference>
<dbReference type="PROSITE" id="PS50056">
    <property type="entry name" value="TYR_PHOSPHATASE_2"/>
    <property type="match status" value="1"/>
</dbReference>
<evidence type="ECO:0000256" key="6">
    <source>
        <dbReference type="ARBA" id="ARBA00022741"/>
    </source>
</evidence>
<accession>A0AA38CNF1</accession>
<comment type="caution">
    <text evidence="15">The sequence shown here is derived from an EMBL/GenBank/DDBJ whole genome shotgun (WGS) entry which is preliminary data.</text>
</comment>
<dbReference type="GO" id="GO:0004484">
    <property type="term" value="F:mRNA guanylyltransferase activity"/>
    <property type="evidence" value="ECO:0007669"/>
    <property type="project" value="UniProtKB-EC"/>
</dbReference>
<gene>
    <name evidence="15" type="ORF">KI387_014494</name>
</gene>
<dbReference type="InterPro" id="IPR012340">
    <property type="entry name" value="NA-bd_OB-fold"/>
</dbReference>
<dbReference type="Pfam" id="PF03919">
    <property type="entry name" value="mRNA_cap_C"/>
    <property type="match status" value="1"/>
</dbReference>
<dbReference type="FunFam" id="3.30.470.30:FF:000005">
    <property type="entry name" value="mRNA capping enzyme, putative"/>
    <property type="match status" value="1"/>
</dbReference>
<dbReference type="SMART" id="SM00195">
    <property type="entry name" value="DSPc"/>
    <property type="match status" value="1"/>
</dbReference>
<dbReference type="EMBL" id="JAHRHJ020000009">
    <property type="protein sequence ID" value="KAH9302911.1"/>
    <property type="molecule type" value="Genomic_DNA"/>
</dbReference>
<keyword evidence="11" id="KW-0539">Nucleus</keyword>
<dbReference type="OMA" id="LGPPDRW"/>
<evidence type="ECO:0000256" key="7">
    <source>
        <dbReference type="ARBA" id="ARBA00022801"/>
    </source>
</evidence>
<feature type="compositionally biased region" description="Basic and acidic residues" evidence="13">
    <location>
        <begin position="64"/>
        <end position="92"/>
    </location>
</feature>
<evidence type="ECO:0000256" key="12">
    <source>
        <dbReference type="ARBA" id="ARBA00044624"/>
    </source>
</evidence>
<evidence type="ECO:0000256" key="8">
    <source>
        <dbReference type="ARBA" id="ARBA00022912"/>
    </source>
</evidence>
<organism evidence="15 16">
    <name type="scientific">Taxus chinensis</name>
    <name type="common">Chinese yew</name>
    <name type="synonym">Taxus wallichiana var. chinensis</name>
    <dbReference type="NCBI Taxonomy" id="29808"/>
    <lineage>
        <taxon>Eukaryota</taxon>
        <taxon>Viridiplantae</taxon>
        <taxon>Streptophyta</taxon>
        <taxon>Embryophyta</taxon>
        <taxon>Tracheophyta</taxon>
        <taxon>Spermatophyta</taxon>
        <taxon>Pinopsida</taxon>
        <taxon>Pinidae</taxon>
        <taxon>Conifers II</taxon>
        <taxon>Cupressales</taxon>
        <taxon>Taxaceae</taxon>
        <taxon>Taxus</taxon>
    </lineage>
</organism>
<feature type="compositionally biased region" description="Acidic residues" evidence="13">
    <location>
        <begin position="11"/>
        <end position="20"/>
    </location>
</feature>
<keyword evidence="9" id="KW-0506">mRNA capping</keyword>
<feature type="domain" description="Tyrosine specific protein phosphatases" evidence="14">
    <location>
        <begin position="198"/>
        <end position="269"/>
    </location>
</feature>
<dbReference type="InterPro" id="IPR020422">
    <property type="entry name" value="TYR_PHOSPHATASE_DUAL_dom"/>
</dbReference>
<dbReference type="Gene3D" id="2.40.50.140">
    <property type="entry name" value="Nucleic acid-binding proteins"/>
    <property type="match status" value="1"/>
</dbReference>
<evidence type="ECO:0000256" key="9">
    <source>
        <dbReference type="ARBA" id="ARBA00023042"/>
    </source>
</evidence>
<evidence type="ECO:0000256" key="4">
    <source>
        <dbReference type="ARBA" id="ARBA00022679"/>
    </source>
</evidence>
<proteinExistence type="predicted"/>
<comment type="catalytic activity">
    <reaction evidence="12">
        <text>a 5'-end diphospho-ribonucleoside in mRNA + GTP + H(+) = a 5'-end (5'-triphosphoguanosine)-ribonucleoside in mRNA + diphosphate</text>
        <dbReference type="Rhea" id="RHEA:67012"/>
        <dbReference type="Rhea" id="RHEA-COMP:17165"/>
        <dbReference type="Rhea" id="RHEA-COMP:17166"/>
        <dbReference type="ChEBI" id="CHEBI:15378"/>
        <dbReference type="ChEBI" id="CHEBI:33019"/>
        <dbReference type="ChEBI" id="CHEBI:37565"/>
        <dbReference type="ChEBI" id="CHEBI:167616"/>
        <dbReference type="ChEBI" id="CHEBI:167617"/>
        <dbReference type="EC" id="2.7.7.50"/>
    </reaction>
    <physiologicalReaction direction="left-to-right" evidence="12">
        <dbReference type="Rhea" id="RHEA:67013"/>
    </physiologicalReaction>
</comment>
<dbReference type="PROSITE" id="PS00383">
    <property type="entry name" value="TYR_PHOSPHATASE_1"/>
    <property type="match status" value="1"/>
</dbReference>
<dbReference type="InterPro" id="IPR016130">
    <property type="entry name" value="Tyr_Pase_AS"/>
</dbReference>
<keyword evidence="3" id="KW-0507">mRNA processing</keyword>
<comment type="subcellular location">
    <subcellularLocation>
        <location evidence="1">Nucleus</location>
    </subcellularLocation>
</comment>
<dbReference type="GO" id="GO:0005525">
    <property type="term" value="F:GTP binding"/>
    <property type="evidence" value="ECO:0007669"/>
    <property type="project" value="UniProtKB-KW"/>
</dbReference>
<dbReference type="SUPFAM" id="SSF56091">
    <property type="entry name" value="DNA ligase/mRNA capping enzyme, catalytic domain"/>
    <property type="match status" value="1"/>
</dbReference>
<keyword evidence="16" id="KW-1185">Reference proteome</keyword>
<keyword evidence="5" id="KW-0548">Nucleotidyltransferase</keyword>
<feature type="compositionally biased region" description="Basic and acidic residues" evidence="13">
    <location>
        <begin position="46"/>
        <end position="55"/>
    </location>
</feature>
<dbReference type="SUPFAM" id="SSF52799">
    <property type="entry name" value="(Phosphotyrosine protein) phosphatases II"/>
    <property type="match status" value="1"/>
</dbReference>
<dbReference type="Gene3D" id="3.90.190.10">
    <property type="entry name" value="Protein tyrosine phosphatase superfamily"/>
    <property type="match status" value="1"/>
</dbReference>
<name>A0AA38CNF1_TAXCH</name>
<dbReference type="GO" id="GO:0005634">
    <property type="term" value="C:nucleus"/>
    <property type="evidence" value="ECO:0007669"/>
    <property type="project" value="UniProtKB-SubCell"/>
</dbReference>
<dbReference type="Pfam" id="PF01331">
    <property type="entry name" value="mRNA_cap_enzyme"/>
    <property type="match status" value="1"/>
</dbReference>
<evidence type="ECO:0000313" key="15">
    <source>
        <dbReference type="EMBL" id="KAH9302911.1"/>
    </source>
</evidence>
<dbReference type="SUPFAM" id="SSF50249">
    <property type="entry name" value="Nucleic acid-binding proteins"/>
    <property type="match status" value="1"/>
</dbReference>
<keyword evidence="10" id="KW-0342">GTP-binding</keyword>
<dbReference type="PANTHER" id="PTHR10367">
    <property type="entry name" value="MRNA-CAPPING ENZYME"/>
    <property type="match status" value="1"/>
</dbReference>
<evidence type="ECO:0000256" key="5">
    <source>
        <dbReference type="ARBA" id="ARBA00022695"/>
    </source>
</evidence>
<keyword evidence="4" id="KW-0808">Transferase</keyword>
<dbReference type="InterPro" id="IPR029021">
    <property type="entry name" value="Prot-tyrosine_phosphatase-like"/>
</dbReference>
<dbReference type="PANTHER" id="PTHR10367:SF17">
    <property type="entry name" value="MRNA-CAPPING ENZYME"/>
    <property type="match status" value="1"/>
</dbReference>
<feature type="compositionally biased region" description="Basic and acidic residues" evidence="13">
    <location>
        <begin position="21"/>
        <end position="33"/>
    </location>
</feature>
<evidence type="ECO:0000259" key="14">
    <source>
        <dbReference type="PROSITE" id="PS50056"/>
    </source>
</evidence>
<dbReference type="GO" id="GO:0006370">
    <property type="term" value="P:7-methylguanosine mRNA capping"/>
    <property type="evidence" value="ECO:0007669"/>
    <property type="project" value="UniProtKB-KW"/>
</dbReference>
<evidence type="ECO:0000256" key="13">
    <source>
        <dbReference type="SAM" id="MobiDB-lite"/>
    </source>
</evidence>
<dbReference type="Proteomes" id="UP000824469">
    <property type="component" value="Unassembled WGS sequence"/>
</dbReference>
<dbReference type="InterPro" id="IPR001339">
    <property type="entry name" value="mRNA_cap_enzyme_adenylation"/>
</dbReference>
<dbReference type="InterPro" id="IPR000387">
    <property type="entry name" value="Tyr_Pase_dom"/>
</dbReference>
<evidence type="ECO:0000313" key="16">
    <source>
        <dbReference type="Proteomes" id="UP000824469"/>
    </source>
</evidence>
<dbReference type="AlphaFoldDB" id="A0AA38CNF1"/>
<dbReference type="Pfam" id="PF00782">
    <property type="entry name" value="DSPc"/>
    <property type="match status" value="1"/>
</dbReference>
<dbReference type="InterPro" id="IPR013846">
    <property type="entry name" value="mRNA_cap_enzyme_C"/>
</dbReference>
<feature type="region of interest" description="Disordered" evidence="13">
    <location>
        <begin position="1"/>
        <end position="92"/>
    </location>
</feature>
<dbReference type="Gene3D" id="3.30.470.30">
    <property type="entry name" value="DNA ligase/mRNA capping enzyme"/>
    <property type="match status" value="1"/>
</dbReference>
<evidence type="ECO:0000256" key="1">
    <source>
        <dbReference type="ARBA" id="ARBA00004123"/>
    </source>
</evidence>
<protein>
    <recommendedName>
        <fullName evidence="2">mRNA guanylyltransferase</fullName>
        <ecNumber evidence="2">2.7.7.50</ecNumber>
    </recommendedName>
</protein>
<evidence type="ECO:0000256" key="10">
    <source>
        <dbReference type="ARBA" id="ARBA00023134"/>
    </source>
</evidence>
<dbReference type="EC" id="2.7.7.50" evidence="2"/>